<feature type="domain" description="Nephrocystin 3-like N-terminal" evidence="4">
    <location>
        <begin position="376"/>
        <end position="532"/>
    </location>
</feature>
<keyword evidence="1" id="KW-0677">Repeat</keyword>
<evidence type="ECO:0000313" key="6">
    <source>
        <dbReference type="Proteomes" id="UP001152049"/>
    </source>
</evidence>
<dbReference type="InterPro" id="IPR053137">
    <property type="entry name" value="NLR-like"/>
</dbReference>
<feature type="repeat" description="ANK" evidence="2">
    <location>
        <begin position="950"/>
        <end position="982"/>
    </location>
</feature>
<dbReference type="SUPFAM" id="SSF48403">
    <property type="entry name" value="Ankyrin repeat"/>
    <property type="match status" value="1"/>
</dbReference>
<feature type="repeat" description="ANK" evidence="2">
    <location>
        <begin position="851"/>
        <end position="883"/>
    </location>
</feature>
<dbReference type="AlphaFoldDB" id="A0A9W8RMX5"/>
<dbReference type="InterPro" id="IPR002110">
    <property type="entry name" value="Ankyrin_rpt"/>
</dbReference>
<reference evidence="5" key="1">
    <citation type="submission" date="2022-09" db="EMBL/GenBank/DDBJ databases">
        <title>Fusarium specimens isolated from Avocado Roots.</title>
        <authorList>
            <person name="Stajich J."/>
            <person name="Roper C."/>
            <person name="Heimlech-Rivalta G."/>
        </authorList>
    </citation>
    <scope>NUCLEOTIDE SEQUENCE</scope>
    <source>
        <strain evidence="5">CF00136</strain>
    </source>
</reference>
<evidence type="ECO:0000259" key="4">
    <source>
        <dbReference type="Pfam" id="PF24883"/>
    </source>
</evidence>
<keyword evidence="2" id="KW-0040">ANK repeat</keyword>
<comment type="caution">
    <text evidence="5">The sequence shown here is derived from an EMBL/GenBank/DDBJ whole genome shotgun (WGS) entry which is preliminary data.</text>
</comment>
<dbReference type="Gene3D" id="1.25.40.20">
    <property type="entry name" value="Ankyrin repeat-containing domain"/>
    <property type="match status" value="1"/>
</dbReference>
<dbReference type="PANTHER" id="PTHR46082:SF11">
    <property type="entry name" value="AAA+ ATPASE DOMAIN-CONTAINING PROTEIN-RELATED"/>
    <property type="match status" value="1"/>
</dbReference>
<dbReference type="GO" id="GO:0009116">
    <property type="term" value="P:nucleoside metabolic process"/>
    <property type="evidence" value="ECO:0007669"/>
    <property type="project" value="InterPro"/>
</dbReference>
<feature type="repeat" description="ANK" evidence="2">
    <location>
        <begin position="1053"/>
        <end position="1085"/>
    </location>
</feature>
<evidence type="ECO:0000256" key="1">
    <source>
        <dbReference type="ARBA" id="ARBA00022737"/>
    </source>
</evidence>
<evidence type="ECO:0000256" key="3">
    <source>
        <dbReference type="SAM" id="MobiDB-lite"/>
    </source>
</evidence>
<dbReference type="GO" id="GO:0003824">
    <property type="term" value="F:catalytic activity"/>
    <property type="evidence" value="ECO:0007669"/>
    <property type="project" value="InterPro"/>
</dbReference>
<evidence type="ECO:0000256" key="2">
    <source>
        <dbReference type="PROSITE-ProRule" id="PRU00023"/>
    </source>
</evidence>
<dbReference type="Pfam" id="PF24883">
    <property type="entry name" value="NPHP3_N"/>
    <property type="match status" value="1"/>
</dbReference>
<dbReference type="EMBL" id="JAOQAZ010000038">
    <property type="protein sequence ID" value="KAJ4247811.1"/>
    <property type="molecule type" value="Genomic_DNA"/>
</dbReference>
<dbReference type="Pfam" id="PF00023">
    <property type="entry name" value="Ank"/>
    <property type="match status" value="2"/>
</dbReference>
<feature type="repeat" description="ANK" evidence="2">
    <location>
        <begin position="985"/>
        <end position="1017"/>
    </location>
</feature>
<dbReference type="OrthoDB" id="194358at2759"/>
<feature type="repeat" description="ANK" evidence="2">
    <location>
        <begin position="884"/>
        <end position="916"/>
    </location>
</feature>
<dbReference type="Proteomes" id="UP001152049">
    <property type="component" value="Unassembled WGS sequence"/>
</dbReference>
<dbReference type="Gene3D" id="3.40.50.300">
    <property type="entry name" value="P-loop containing nucleotide triphosphate hydrolases"/>
    <property type="match status" value="1"/>
</dbReference>
<dbReference type="PROSITE" id="PS50297">
    <property type="entry name" value="ANK_REP_REGION"/>
    <property type="match status" value="4"/>
</dbReference>
<dbReference type="InterPro" id="IPR027417">
    <property type="entry name" value="P-loop_NTPase"/>
</dbReference>
<sequence>MSDPQKYTVGWICAITTEFVAARALFDEKHDQLEAIADDDNNNYALGRIGKHNVVMAVLPKSEYGTTSAAVVANNMLRTFPNIRFGLMVGIGGGAPSAKHDIRLGDVVVSTRSNGEGGVFQYDYGKTIQSHAFVTTGFLNQPPQLLLAAISGLEAEYELEGHHLGTHVDKALDQWPRLRKKYSRPLRESDRLYRPDVLHPSSTDGYDDTYDNDPAHLVIRSDRDDEEDDPVIHYGLIASANQLMKDALIRDELAASKDVLCFEMEAAGLMNHFPCVVIRGICDYSDSHKNKDWQGFAAMMAAAYAKDLLRQIPPGKVEAELPIREVLSSIERTGDETKHIVMSMESKQHLAKIEDWLSPPDYSTNTNLARAQRHPGTGSWMLDSVPFQEWKLGSRQNLWLYGLAGCGKTILSTTILDHVLSLGAHPTLAFYFDFNDPKKQTLEGLLRSLALQLYRTDEQAARRLDDIFVVHNNGMRQPDTATLSSYISSTVQASGDLIIVLDALDECTMKRELVFWIEGLVSSKVQFIVTGRPEADFKSALPRLFDKRNCILLDNRAVDADIRSYVMATLVQRPDFVEKKLPLGLLNEIRDKIGNGADGMFRWAACQLESLARCLSPKDIKIALNSLPRDLNDTYYRMIQNIPQDYKYAAIRLLQFLVHTKRPLELSEAIEVIATQPEKEPQGFDIDSRLCRQHDVLRYCPGLVTIAEIAGPDESLEELHLAHFSVKEYLLKQDQFDLQGASSVITGTCLAYLEGIDGDYITIKSKFPMSKYAADYWMQYAVLMETSDARTQAMVSFLRNKTTFTRWTQLYERYTTPPRGSVVYHACLGGLTEVVKSLTVDTDDMNMQGGRFGNALQAASFRGHLAIVQLLLDSGVNVNQQGGYFDNALQAAASRGHLETVQLLMDAGANVNQQGGSFDNALQAAASEGHLETVQQLLDNGANLDMLGEKFGTALIAACQTKKTEVVRLLLDRGADINAQGGLTDGSALQAVAARRDNLSTVKLLLSRGADINARGGIYGNALQIAAARRDNLATVKLLLSEGADINAQGGVYGNALQAAAAQRDNLAMVQFLINEGADVNAQGGRFQNAFRAATHAGDYKAVQLLRDKGANTDT</sequence>
<feature type="repeat" description="ANK" evidence="2">
    <location>
        <begin position="917"/>
        <end position="949"/>
    </location>
</feature>
<dbReference type="SMART" id="SM00248">
    <property type="entry name" value="ANK"/>
    <property type="match status" value="8"/>
</dbReference>
<dbReference type="SUPFAM" id="SSF52540">
    <property type="entry name" value="P-loop containing nucleoside triphosphate hydrolases"/>
    <property type="match status" value="1"/>
</dbReference>
<protein>
    <recommendedName>
        <fullName evidence="4">Nephrocystin 3-like N-terminal domain-containing protein</fullName>
    </recommendedName>
</protein>
<dbReference type="InterPro" id="IPR035994">
    <property type="entry name" value="Nucleoside_phosphorylase_sf"/>
</dbReference>
<gene>
    <name evidence="5" type="ORF">NW762_013020</name>
</gene>
<proteinExistence type="predicted"/>
<feature type="region of interest" description="Disordered" evidence="3">
    <location>
        <begin position="193"/>
        <end position="212"/>
    </location>
</feature>
<dbReference type="PANTHER" id="PTHR46082">
    <property type="entry name" value="ATP/GTP-BINDING PROTEIN-RELATED"/>
    <property type="match status" value="1"/>
</dbReference>
<dbReference type="PROSITE" id="PS50088">
    <property type="entry name" value="ANK_REPEAT"/>
    <property type="match status" value="7"/>
</dbReference>
<keyword evidence="6" id="KW-1185">Reference proteome</keyword>
<name>A0A9W8RMX5_9HYPO</name>
<dbReference type="SUPFAM" id="SSF53167">
    <property type="entry name" value="Purine and uridine phosphorylases"/>
    <property type="match status" value="1"/>
</dbReference>
<feature type="repeat" description="ANK" evidence="2">
    <location>
        <begin position="1019"/>
        <end position="1051"/>
    </location>
</feature>
<dbReference type="InterPro" id="IPR056884">
    <property type="entry name" value="NPHP3-like_N"/>
</dbReference>
<accession>A0A9W8RMX5</accession>
<dbReference type="Pfam" id="PF12796">
    <property type="entry name" value="Ank_2"/>
    <property type="match status" value="2"/>
</dbReference>
<dbReference type="Gene3D" id="3.40.50.1580">
    <property type="entry name" value="Nucleoside phosphorylase domain"/>
    <property type="match status" value="1"/>
</dbReference>
<evidence type="ECO:0000313" key="5">
    <source>
        <dbReference type="EMBL" id="KAJ4247811.1"/>
    </source>
</evidence>
<dbReference type="InterPro" id="IPR036770">
    <property type="entry name" value="Ankyrin_rpt-contain_sf"/>
</dbReference>
<organism evidence="5 6">
    <name type="scientific">Fusarium torreyae</name>
    <dbReference type="NCBI Taxonomy" id="1237075"/>
    <lineage>
        <taxon>Eukaryota</taxon>
        <taxon>Fungi</taxon>
        <taxon>Dikarya</taxon>
        <taxon>Ascomycota</taxon>
        <taxon>Pezizomycotina</taxon>
        <taxon>Sordariomycetes</taxon>
        <taxon>Hypocreomycetidae</taxon>
        <taxon>Hypocreales</taxon>
        <taxon>Nectriaceae</taxon>
        <taxon>Fusarium</taxon>
    </lineage>
</organism>